<evidence type="ECO:0000313" key="3">
    <source>
        <dbReference type="Proteomes" id="UP000041254"/>
    </source>
</evidence>
<dbReference type="VEuPathDB" id="CryptoDB:Vbra_20386"/>
<gene>
    <name evidence="2" type="ORF">Vbra_20386</name>
</gene>
<dbReference type="AlphaFoldDB" id="A0A0G4EIE3"/>
<evidence type="ECO:0000256" key="1">
    <source>
        <dbReference type="SAM" id="MobiDB-lite"/>
    </source>
</evidence>
<dbReference type="PANTHER" id="PTHR12277">
    <property type="entry name" value="ALPHA/BETA HYDROLASE DOMAIN-CONTAINING PROTEIN"/>
    <property type="match status" value="1"/>
</dbReference>
<name>A0A0G4EIE3_VITBC</name>
<dbReference type="InParanoid" id="A0A0G4EIE3"/>
<accession>A0A0G4EIE3</accession>
<keyword evidence="3" id="KW-1185">Reference proteome</keyword>
<protein>
    <recommendedName>
        <fullName evidence="4">Serine aminopeptidase S33 domain-containing protein</fullName>
    </recommendedName>
</protein>
<dbReference type="PANTHER" id="PTHR12277:SF81">
    <property type="entry name" value="PROTEIN ABHD13"/>
    <property type="match status" value="1"/>
</dbReference>
<dbReference type="SUPFAM" id="SSF53474">
    <property type="entry name" value="alpha/beta-Hydrolases"/>
    <property type="match status" value="1"/>
</dbReference>
<sequence length="607" mass="64128">MSSGLLCCLGCLTVTGCRNRIIRRLAYFPPRPEGYAVEKDGDDDVVYLVHGVNRIDIRGLSLSDAPKVQLHHVWLGKGRHRIPAFLFRHTQRDIQNTPLIIFSHGNSTDIGFMTPNLFNLSKNVKANILAYEYSGYGLSAAPLPSEKSTYRDIRLAYRYATEDLSVAPSLIILYGQSVGSGPSCDLAADPKCPVAGLILHSAIASGLRIFRPLKRGPWFDLYRNVEKLKRIRCNVLVIHGTCDREVPFHHGRLLHEAAGSKSIRPWWVPNAEHNDIEVRFRREYARRVLDFVSFCLRMPRPPPSLSLSIGTDALSVSSAPSGPPGPPSEVTQRDPPSPVIESPVTGAHDPPESIHTHLALTVHSVTEGGDGGDMPRSDVPADDGEVSFSVSGVLPPGGPPSEGTRFPADAYGEVELSSAHVALPVYAHSNSYEDGGSGSALVAVGERAAVASTSGRSPTSMRVNLPSVPASVDALSAISVQTSNIATDAYDAASTGATIPPNEPSAIDLGMGMHARITDVGVGGPSHRAQAAAAATATAATAAASASADDDHEHRAHMALPGATVCTGEEGLLLNGRGSVGGGDNDDGVRSCISEGCEHDATEVEGG</sequence>
<feature type="region of interest" description="Disordered" evidence="1">
    <location>
        <begin position="315"/>
        <end position="352"/>
    </location>
</feature>
<dbReference type="Gene3D" id="3.40.50.1820">
    <property type="entry name" value="alpha/beta hydrolase"/>
    <property type="match status" value="1"/>
</dbReference>
<evidence type="ECO:0000313" key="2">
    <source>
        <dbReference type="EMBL" id="CEL96768.1"/>
    </source>
</evidence>
<dbReference type="EMBL" id="CDMY01000246">
    <property type="protein sequence ID" value="CEL96768.1"/>
    <property type="molecule type" value="Genomic_DNA"/>
</dbReference>
<dbReference type="STRING" id="1169540.A0A0G4EIE3"/>
<reference evidence="2 3" key="1">
    <citation type="submission" date="2014-11" db="EMBL/GenBank/DDBJ databases">
        <authorList>
            <person name="Zhu J."/>
            <person name="Qi W."/>
            <person name="Song R."/>
        </authorList>
    </citation>
    <scope>NUCLEOTIDE SEQUENCE [LARGE SCALE GENOMIC DNA]</scope>
</reference>
<proteinExistence type="predicted"/>
<dbReference type="InterPro" id="IPR029058">
    <property type="entry name" value="AB_hydrolase_fold"/>
</dbReference>
<organism evidence="2 3">
    <name type="scientific">Vitrella brassicaformis (strain CCMP3155)</name>
    <dbReference type="NCBI Taxonomy" id="1169540"/>
    <lineage>
        <taxon>Eukaryota</taxon>
        <taxon>Sar</taxon>
        <taxon>Alveolata</taxon>
        <taxon>Colpodellida</taxon>
        <taxon>Vitrellaceae</taxon>
        <taxon>Vitrella</taxon>
    </lineage>
</organism>
<evidence type="ECO:0008006" key="4">
    <source>
        <dbReference type="Google" id="ProtNLM"/>
    </source>
</evidence>
<dbReference type="OrthoDB" id="446723at2759"/>
<dbReference type="Proteomes" id="UP000041254">
    <property type="component" value="Unassembled WGS sequence"/>
</dbReference>